<dbReference type="InterPro" id="IPR001387">
    <property type="entry name" value="Cro/C1-type_HTH"/>
</dbReference>
<dbReference type="CDD" id="cd00093">
    <property type="entry name" value="HTH_XRE"/>
    <property type="match status" value="1"/>
</dbReference>
<dbReference type="GO" id="GO:0003677">
    <property type="term" value="F:DNA binding"/>
    <property type="evidence" value="ECO:0007669"/>
    <property type="project" value="InterPro"/>
</dbReference>
<name>A0A9J6PJ83_9GAMM</name>
<dbReference type="SUPFAM" id="SSF47413">
    <property type="entry name" value="lambda repressor-like DNA-binding domains"/>
    <property type="match status" value="1"/>
</dbReference>
<protein>
    <submittedName>
        <fullName evidence="2">Helix-turn-helix domain-containing protein</fullName>
    </submittedName>
</protein>
<dbReference type="Proteomes" id="UP001064262">
    <property type="component" value="Unassembled WGS sequence"/>
</dbReference>
<dbReference type="SMART" id="SM00530">
    <property type="entry name" value="HTH_XRE"/>
    <property type="match status" value="1"/>
</dbReference>
<gene>
    <name evidence="2" type="ORF">N5923_12880</name>
</gene>
<dbReference type="EMBL" id="JAODIM010000041">
    <property type="protein sequence ID" value="MCU5778385.1"/>
    <property type="molecule type" value="Genomic_DNA"/>
</dbReference>
<feature type="domain" description="HTH cro/C1-type" evidence="1">
    <location>
        <begin position="26"/>
        <end position="80"/>
    </location>
</feature>
<comment type="caution">
    <text evidence="2">The sequence shown here is derived from an EMBL/GenBank/DDBJ whole genome shotgun (WGS) entry which is preliminary data.</text>
</comment>
<dbReference type="InterPro" id="IPR010982">
    <property type="entry name" value="Lambda_DNA-bd_dom_sf"/>
</dbReference>
<keyword evidence="3" id="KW-1185">Reference proteome</keyword>
<sequence>MGDILKISAREDKMKITSAKMLASALRNERKKRHQSQKKTAETIGLKQSTVSGFENYPDGTRLETLFKLLAALDLELQIAPRNSKEGDTTSWDQEW</sequence>
<evidence type="ECO:0000313" key="2">
    <source>
        <dbReference type="EMBL" id="MCU5778385.1"/>
    </source>
</evidence>
<reference evidence="2" key="1">
    <citation type="submission" date="2022-09" db="EMBL/GenBank/DDBJ databases">
        <title>Winslowiella arboricola sp. nov., isolated from bleeding cankers on broadleaf hosts.</title>
        <authorList>
            <person name="Brady C."/>
            <person name="Kaur S."/>
            <person name="Crampton B."/>
            <person name="Maddock D."/>
            <person name="Arnold D."/>
            <person name="Denman S."/>
        </authorList>
    </citation>
    <scope>NUCLEOTIDE SEQUENCE</scope>
    <source>
        <strain evidence="2">BAC 15a-03b</strain>
    </source>
</reference>
<dbReference type="PROSITE" id="PS50943">
    <property type="entry name" value="HTH_CROC1"/>
    <property type="match status" value="1"/>
</dbReference>
<evidence type="ECO:0000313" key="3">
    <source>
        <dbReference type="Proteomes" id="UP001064262"/>
    </source>
</evidence>
<proteinExistence type="predicted"/>
<dbReference type="AlphaFoldDB" id="A0A9J6PJ83"/>
<dbReference type="Gene3D" id="1.10.260.40">
    <property type="entry name" value="lambda repressor-like DNA-binding domains"/>
    <property type="match status" value="1"/>
</dbReference>
<organism evidence="2 3">
    <name type="scientific">Winslowiella arboricola</name>
    <dbReference type="NCBI Taxonomy" id="2978220"/>
    <lineage>
        <taxon>Bacteria</taxon>
        <taxon>Pseudomonadati</taxon>
        <taxon>Pseudomonadota</taxon>
        <taxon>Gammaproteobacteria</taxon>
        <taxon>Enterobacterales</taxon>
        <taxon>Erwiniaceae</taxon>
        <taxon>Winslowiella</taxon>
    </lineage>
</organism>
<dbReference type="Pfam" id="PF01381">
    <property type="entry name" value="HTH_3"/>
    <property type="match status" value="1"/>
</dbReference>
<evidence type="ECO:0000259" key="1">
    <source>
        <dbReference type="PROSITE" id="PS50943"/>
    </source>
</evidence>
<accession>A0A9J6PJ83</accession>